<dbReference type="Gramene" id="RZC61496">
    <property type="protein sequence ID" value="RZC61496"/>
    <property type="gene ID" value="C5167_023239"/>
</dbReference>
<dbReference type="Proteomes" id="UP000316621">
    <property type="component" value="Chromosome 5"/>
</dbReference>
<proteinExistence type="predicted"/>
<accession>A0A4Y7JLQ1</accession>
<organism evidence="1 2">
    <name type="scientific">Papaver somniferum</name>
    <name type="common">Opium poppy</name>
    <dbReference type="NCBI Taxonomy" id="3469"/>
    <lineage>
        <taxon>Eukaryota</taxon>
        <taxon>Viridiplantae</taxon>
        <taxon>Streptophyta</taxon>
        <taxon>Embryophyta</taxon>
        <taxon>Tracheophyta</taxon>
        <taxon>Spermatophyta</taxon>
        <taxon>Magnoliopsida</taxon>
        <taxon>Ranunculales</taxon>
        <taxon>Papaveraceae</taxon>
        <taxon>Papaveroideae</taxon>
        <taxon>Papaver</taxon>
    </lineage>
</organism>
<name>A0A4Y7JLQ1_PAPSO</name>
<dbReference type="AlphaFoldDB" id="A0A4Y7JLQ1"/>
<keyword evidence="2" id="KW-1185">Reference proteome</keyword>
<dbReference type="EMBL" id="CM010719">
    <property type="protein sequence ID" value="RZC61496.1"/>
    <property type="molecule type" value="Genomic_DNA"/>
</dbReference>
<protein>
    <submittedName>
        <fullName evidence="1">Uncharacterized protein</fullName>
    </submittedName>
</protein>
<evidence type="ECO:0000313" key="2">
    <source>
        <dbReference type="Proteomes" id="UP000316621"/>
    </source>
</evidence>
<gene>
    <name evidence="1" type="ORF">C5167_023239</name>
</gene>
<sequence>MATMARVELELLVLIGDEKKNGSSLWRNRLLWLDILKMDKLTSVVDCWMLDQLGRKYMEDLELTVEQGMTEMSDENQSSCRVCNGDLRLRLTAARGKMVTASLDGDVNRTEKNGGWPWTLGRDFFVGDFDDFGDLLRPGFDAWDTIKKVHFSILARFPSVFKKRLRNSLYREA</sequence>
<evidence type="ECO:0000313" key="1">
    <source>
        <dbReference type="EMBL" id="RZC61496.1"/>
    </source>
</evidence>
<reference evidence="1 2" key="1">
    <citation type="journal article" date="2018" name="Science">
        <title>The opium poppy genome and morphinan production.</title>
        <authorList>
            <person name="Guo L."/>
            <person name="Winzer T."/>
            <person name="Yang X."/>
            <person name="Li Y."/>
            <person name="Ning Z."/>
            <person name="He Z."/>
            <person name="Teodor R."/>
            <person name="Lu Y."/>
            <person name="Bowser T.A."/>
            <person name="Graham I.A."/>
            <person name="Ye K."/>
        </authorList>
    </citation>
    <scope>NUCLEOTIDE SEQUENCE [LARGE SCALE GENOMIC DNA]</scope>
    <source>
        <strain evidence="2">cv. HN1</strain>
        <tissue evidence="1">Leaves</tissue>
    </source>
</reference>